<dbReference type="EnsemblMetazoa" id="AATE002112-RA">
    <property type="protein sequence ID" value="AATE002112-PA.1"/>
    <property type="gene ID" value="AATE002112"/>
</dbReference>
<protein>
    <submittedName>
        <fullName evidence="1">Uncharacterized protein</fullName>
    </submittedName>
</protein>
<evidence type="ECO:0000313" key="1">
    <source>
        <dbReference type="EnsemblMetazoa" id="AATE002112-PA.1"/>
    </source>
</evidence>
<accession>A0A182IMU9</accession>
<dbReference type="VEuPathDB" id="VectorBase:AATE002112"/>
<proteinExistence type="predicted"/>
<reference evidence="1" key="1">
    <citation type="submission" date="2022-08" db="UniProtKB">
        <authorList>
            <consortium name="EnsemblMetazoa"/>
        </authorList>
    </citation>
    <scope>IDENTIFICATION</scope>
    <source>
        <strain evidence="1">EBRO</strain>
    </source>
</reference>
<dbReference type="EMBL" id="AXCP01007715">
    <property type="status" value="NOT_ANNOTATED_CDS"/>
    <property type="molecule type" value="Genomic_DNA"/>
</dbReference>
<organism evidence="1">
    <name type="scientific">Anopheles atroparvus</name>
    <name type="common">European mosquito</name>
    <dbReference type="NCBI Taxonomy" id="41427"/>
    <lineage>
        <taxon>Eukaryota</taxon>
        <taxon>Metazoa</taxon>
        <taxon>Ecdysozoa</taxon>
        <taxon>Arthropoda</taxon>
        <taxon>Hexapoda</taxon>
        <taxon>Insecta</taxon>
        <taxon>Pterygota</taxon>
        <taxon>Neoptera</taxon>
        <taxon>Endopterygota</taxon>
        <taxon>Diptera</taxon>
        <taxon>Nematocera</taxon>
        <taxon>Culicoidea</taxon>
        <taxon>Culicidae</taxon>
        <taxon>Anophelinae</taxon>
        <taxon>Anopheles</taxon>
    </lineage>
</organism>
<sequence>MNTSILYSDSGSTPRHEVSQPLILHRFSLLLPESATALSVQPSGMSLHFGSGLLRPTLTGFSFSSSAASTPSPVLLRSVNRSSEKCAVCKSAEGATAGAASKVLALLGVGDRSEGSLDIMEDMPEGIEDHYEVVQNRQVRLHTVRIDLSQLPTIPCAYQLQEFVGRVLQVQPEDLLRLQWSRRERCLFLKMRDQLTAELLVGSHSGRHRFPSGNFRPRIALTLEDGTTDVVLHDLSEMVDEEDVQAFLGQYGVVLNITNGRWPCEVRFAGVDNGKLVVRMVIRRPIPRLAYIGGEETLITYEGQPVPRTSLLTSLSYALRRFFGCE</sequence>
<dbReference type="AlphaFoldDB" id="A0A182IMU9"/>
<dbReference type="STRING" id="41427.A0A182IMU9"/>
<name>A0A182IMU9_ANOAO</name>